<reference evidence="2 3" key="1">
    <citation type="submission" date="2018-01" db="EMBL/GenBank/DDBJ databases">
        <title>Genome Sequencing and Assembly of Anaerobacter polyendosporus strain CT4.</title>
        <authorList>
            <person name="Tachaapaikoon C."/>
            <person name="Sutheeworapong S."/>
            <person name="Jenjaroenpun P."/>
            <person name="Wongsurawat T."/>
            <person name="Nookeaw I."/>
            <person name="Cheawchanlertfa P."/>
            <person name="Kosugi A."/>
            <person name="Cheevadhanarak S."/>
            <person name="Ratanakhanokchai K."/>
        </authorList>
    </citation>
    <scope>NUCLEOTIDE SEQUENCE [LARGE SCALE GENOMIC DNA]</scope>
    <source>
        <strain evidence="2 3">CT4</strain>
    </source>
</reference>
<evidence type="ECO:0000256" key="1">
    <source>
        <dbReference type="SAM" id="Phobius"/>
    </source>
</evidence>
<name>A0A3R5V9D6_9CLOT</name>
<keyword evidence="1" id="KW-0472">Membrane</keyword>
<organism evidence="2 3">
    <name type="scientific">Clostridium manihotivorum</name>
    <dbReference type="NCBI Taxonomy" id="2320868"/>
    <lineage>
        <taxon>Bacteria</taxon>
        <taxon>Bacillati</taxon>
        <taxon>Bacillota</taxon>
        <taxon>Clostridia</taxon>
        <taxon>Eubacteriales</taxon>
        <taxon>Clostridiaceae</taxon>
        <taxon>Clostridium</taxon>
    </lineage>
</organism>
<sequence>MIIGFVLMTLFLIFGILIKFTKFVFGAVFGVIGAVIGTIVLVFVGIHLLFALLPIVLIVFLILACRKMIR</sequence>
<feature type="transmembrane region" description="Helical" evidence="1">
    <location>
        <begin position="5"/>
        <end position="25"/>
    </location>
</feature>
<proteinExistence type="predicted"/>
<keyword evidence="1" id="KW-1133">Transmembrane helix</keyword>
<dbReference type="Proteomes" id="UP000286268">
    <property type="component" value="Chromosome"/>
</dbReference>
<accession>A0A3R5V9D6</accession>
<feature type="transmembrane region" description="Helical" evidence="1">
    <location>
        <begin position="31"/>
        <end position="64"/>
    </location>
</feature>
<gene>
    <name evidence="2" type="ORF">C1I91_16760</name>
</gene>
<dbReference type="AlphaFoldDB" id="A0A3R5V9D6"/>
<dbReference type="RefSeq" id="WP_128213882.1">
    <property type="nucleotide sequence ID" value="NZ_CP025746.1"/>
</dbReference>
<evidence type="ECO:0000313" key="2">
    <source>
        <dbReference type="EMBL" id="QAA33154.1"/>
    </source>
</evidence>
<keyword evidence="3" id="KW-1185">Reference proteome</keyword>
<dbReference type="EMBL" id="CP025746">
    <property type="protein sequence ID" value="QAA33154.1"/>
    <property type="molecule type" value="Genomic_DNA"/>
</dbReference>
<protein>
    <submittedName>
        <fullName evidence="2">Uncharacterized protein</fullName>
    </submittedName>
</protein>
<dbReference type="KEGG" id="cmah:C1I91_16760"/>
<evidence type="ECO:0000313" key="3">
    <source>
        <dbReference type="Proteomes" id="UP000286268"/>
    </source>
</evidence>
<keyword evidence="1" id="KW-0812">Transmembrane</keyword>